<gene>
    <name evidence="1" type="ORF">ALECFALPRED_010200</name>
</gene>
<dbReference type="OrthoDB" id="10318701at2759"/>
<comment type="caution">
    <text evidence="1">The sequence shown here is derived from an EMBL/GenBank/DDBJ whole genome shotgun (WGS) entry which is preliminary data.</text>
</comment>
<keyword evidence="2" id="KW-1185">Reference proteome</keyword>
<dbReference type="EMBL" id="CAJPDR010000830">
    <property type="protein sequence ID" value="CAF9942892.1"/>
    <property type="molecule type" value="Genomic_DNA"/>
</dbReference>
<sequence length="363" mass="41243">MAGCYLKTIRTAQLNSAAVFGAKVKNVTLRTLRSRPTEEAERFSHAAKILASNPFEDRALTYSITESRGGPTQVTVYNVKDEDGQLGKERGGIKFSFGRKRQDHEVILQAASTLACFLERWPHVPSFHSRDSSILVAVALELTSTRANKYFPQIWFDFPRSFYRIRVKGIDPDSGKSYLVYVQIRPSNIINFEVPEIPQTGCVYFTETKLQRVTVVNNATAELAAIRTIPDEDKRHEAAIKILRLILWKYHKKIMRLSDVEYATEELISRFCKSSRRSRGPYEGSRIYRLSNHLLCPSEAVNRDTDPNLPSIYLVEDRGPSALRVLNAIDSTWIHSGDLKKSWLAGWNAARTVNEEVNAAKYK</sequence>
<dbReference type="Proteomes" id="UP000664203">
    <property type="component" value="Unassembled WGS sequence"/>
</dbReference>
<dbReference type="AlphaFoldDB" id="A0A8H3J8T0"/>
<organism evidence="1 2">
    <name type="scientific">Alectoria fallacina</name>
    <dbReference type="NCBI Taxonomy" id="1903189"/>
    <lineage>
        <taxon>Eukaryota</taxon>
        <taxon>Fungi</taxon>
        <taxon>Dikarya</taxon>
        <taxon>Ascomycota</taxon>
        <taxon>Pezizomycotina</taxon>
        <taxon>Lecanoromycetes</taxon>
        <taxon>OSLEUM clade</taxon>
        <taxon>Lecanoromycetidae</taxon>
        <taxon>Lecanorales</taxon>
        <taxon>Lecanorineae</taxon>
        <taxon>Parmeliaceae</taxon>
        <taxon>Alectoria</taxon>
    </lineage>
</organism>
<protein>
    <submittedName>
        <fullName evidence="1">Uncharacterized protein</fullName>
    </submittedName>
</protein>
<accession>A0A8H3J8T0</accession>
<reference evidence="1" key="1">
    <citation type="submission" date="2021-03" db="EMBL/GenBank/DDBJ databases">
        <authorList>
            <person name="Tagirdzhanova G."/>
        </authorList>
    </citation>
    <scope>NUCLEOTIDE SEQUENCE</scope>
</reference>
<evidence type="ECO:0000313" key="2">
    <source>
        <dbReference type="Proteomes" id="UP000664203"/>
    </source>
</evidence>
<evidence type="ECO:0000313" key="1">
    <source>
        <dbReference type="EMBL" id="CAF9942892.1"/>
    </source>
</evidence>
<name>A0A8H3J8T0_9LECA</name>
<proteinExistence type="predicted"/>